<accession>A0ACB9ZJZ1</accession>
<sequence length="360" mass="39649">MSGAFATHQGNCSAFKFRIPHCCKKDPVIRDLTSDAMPENKSDNCCTGGRLAAWGINPLKSFSSFEMTVGNLEGNTTGFSPLNLTLIAPGPGYTCSPVVDTDPSVSSVIGGQRQEQVFKTWKSTCTYSSYLANKTPVCCVSLSTFYNPTITSCPLCSCGCKETDQSSTLCISEGSSPSNSITNASLLQCTDHMCPLRIHWHIKNNYVDHWRVKLTISNYNYGKNYSDWNVLVQHPSFSQPSISYSFNSTVLPSGGASDEVALFWGIQNYNAELLQTDEKQVGSVTTEIVLGKDSDAFTLRNGWAFPRRIYFNGDNCMMPLPDTFPMLPNGSFRPNPQTGILLILVSLAYRIIRFLFETAI</sequence>
<organism evidence="1 2">
    <name type="scientific">Catharanthus roseus</name>
    <name type="common">Madagascar periwinkle</name>
    <name type="synonym">Vinca rosea</name>
    <dbReference type="NCBI Taxonomy" id="4058"/>
    <lineage>
        <taxon>Eukaryota</taxon>
        <taxon>Viridiplantae</taxon>
        <taxon>Streptophyta</taxon>
        <taxon>Embryophyta</taxon>
        <taxon>Tracheophyta</taxon>
        <taxon>Spermatophyta</taxon>
        <taxon>Magnoliopsida</taxon>
        <taxon>eudicotyledons</taxon>
        <taxon>Gunneridae</taxon>
        <taxon>Pentapetalae</taxon>
        <taxon>asterids</taxon>
        <taxon>lamiids</taxon>
        <taxon>Gentianales</taxon>
        <taxon>Apocynaceae</taxon>
        <taxon>Rauvolfioideae</taxon>
        <taxon>Vinceae</taxon>
        <taxon>Catharanthinae</taxon>
        <taxon>Catharanthus</taxon>
    </lineage>
</organism>
<dbReference type="Proteomes" id="UP001060085">
    <property type="component" value="Linkage Group LG08"/>
</dbReference>
<keyword evidence="2" id="KW-1185">Reference proteome</keyword>
<evidence type="ECO:0000313" key="2">
    <source>
        <dbReference type="Proteomes" id="UP001060085"/>
    </source>
</evidence>
<dbReference type="EMBL" id="CM044708">
    <property type="protein sequence ID" value="KAI5647900.1"/>
    <property type="molecule type" value="Genomic_DNA"/>
</dbReference>
<gene>
    <name evidence="1" type="ORF">M9H77_33905</name>
</gene>
<name>A0ACB9ZJZ1_CATRO</name>
<evidence type="ECO:0000313" key="1">
    <source>
        <dbReference type="EMBL" id="KAI5647900.1"/>
    </source>
</evidence>
<reference evidence="2" key="1">
    <citation type="journal article" date="2023" name="Nat. Plants">
        <title>Single-cell RNA sequencing provides a high-resolution roadmap for understanding the multicellular compartmentation of specialized metabolism.</title>
        <authorList>
            <person name="Sun S."/>
            <person name="Shen X."/>
            <person name="Li Y."/>
            <person name="Li Y."/>
            <person name="Wang S."/>
            <person name="Li R."/>
            <person name="Zhang H."/>
            <person name="Shen G."/>
            <person name="Guo B."/>
            <person name="Wei J."/>
            <person name="Xu J."/>
            <person name="St-Pierre B."/>
            <person name="Chen S."/>
            <person name="Sun C."/>
        </authorList>
    </citation>
    <scope>NUCLEOTIDE SEQUENCE [LARGE SCALE GENOMIC DNA]</scope>
</reference>
<proteinExistence type="predicted"/>
<protein>
    <submittedName>
        <fullName evidence="1">Uncharacterized protein</fullName>
    </submittedName>
</protein>
<comment type="caution">
    <text evidence="1">The sequence shown here is derived from an EMBL/GenBank/DDBJ whole genome shotgun (WGS) entry which is preliminary data.</text>
</comment>